<evidence type="ECO:0000256" key="16">
    <source>
        <dbReference type="RuleBase" id="RU003560"/>
    </source>
</evidence>
<keyword evidence="9 16" id="KW-0663">Pyridoxal phosphate</keyword>
<comment type="similarity">
    <text evidence="4 16">Belongs to the class-III pyridoxal-phosphate-dependent aminotransferase family.</text>
</comment>
<evidence type="ECO:0000313" key="18">
    <source>
        <dbReference type="Proteomes" id="UP000620075"/>
    </source>
</evidence>
<gene>
    <name evidence="17" type="ORF">JF888_04025</name>
</gene>
<evidence type="ECO:0000256" key="11">
    <source>
        <dbReference type="ARBA" id="ARBA00030204"/>
    </source>
</evidence>
<evidence type="ECO:0000256" key="9">
    <source>
        <dbReference type="ARBA" id="ARBA00022898"/>
    </source>
</evidence>
<dbReference type="Pfam" id="PF00202">
    <property type="entry name" value="Aminotran_3"/>
    <property type="match status" value="1"/>
</dbReference>
<evidence type="ECO:0000256" key="8">
    <source>
        <dbReference type="ARBA" id="ARBA00022679"/>
    </source>
</evidence>
<keyword evidence="7 17" id="KW-0032">Aminotransferase</keyword>
<evidence type="ECO:0000256" key="7">
    <source>
        <dbReference type="ARBA" id="ARBA00022576"/>
    </source>
</evidence>
<evidence type="ECO:0000256" key="2">
    <source>
        <dbReference type="ARBA" id="ARBA00001933"/>
    </source>
</evidence>
<dbReference type="EC" id="2.6.1.19" evidence="6"/>
<sequence>MLLGVPSMITSPQRSPRLTGVLPGPKAAALIERDAHALSPSFTRPYPFVMGRGQGCWATDVDGNEFLDYTAGIAVNATGHSHPRVVQAVTEQAARFLHMSGTDFYYEREIELAERLSEKCLPGKSARVFFTNSGAEAIEGAMKLARYVTQRPNYIAFLGAFHGRTLGALSLTASKATQRRRFAPLIPAVFHAPFPSPATGVSAAESIRRLEDLLSTVVPAESVAAVFVEPIQGEGGYLVPPDDFLSRLRELTSRHGILLVADEVQSGIGRTGRFLAFEHWGVQPDIVCLAKGLASGMPLGAFVASAEHMNWAPGSHGSTFGGNPVACAAALATLQLLDEGLIENATRVGDRLLSGLRELQAQHPQQVTDARGIGLMLALEMAAPALANEVIQRAFQRGLLLLTCGSSSIRLCPPLVLDDSEVSAGLEILRAVLREL</sequence>
<dbReference type="InterPro" id="IPR005814">
    <property type="entry name" value="Aminotrans_3"/>
</dbReference>
<dbReference type="SUPFAM" id="SSF53383">
    <property type="entry name" value="PLP-dependent transferases"/>
    <property type="match status" value="1"/>
</dbReference>
<dbReference type="FunFam" id="3.40.640.10:FF:000013">
    <property type="entry name" value="4-aminobutyrate aminotransferase"/>
    <property type="match status" value="1"/>
</dbReference>
<evidence type="ECO:0000256" key="3">
    <source>
        <dbReference type="ARBA" id="ARBA00005176"/>
    </source>
</evidence>
<proteinExistence type="inferred from homology"/>
<dbReference type="PROSITE" id="PS00600">
    <property type="entry name" value="AA_TRANSFER_CLASS_3"/>
    <property type="match status" value="1"/>
</dbReference>
<comment type="cofactor">
    <cofactor evidence="2">
        <name>pyridoxal 5'-phosphate</name>
        <dbReference type="ChEBI" id="CHEBI:597326"/>
    </cofactor>
</comment>
<dbReference type="InterPro" id="IPR015422">
    <property type="entry name" value="PyrdxlP-dep_Trfase_small"/>
</dbReference>
<comment type="caution">
    <text evidence="17">The sequence shown here is derived from an EMBL/GenBank/DDBJ whole genome shotgun (WGS) entry which is preliminary data.</text>
</comment>
<evidence type="ECO:0000256" key="13">
    <source>
        <dbReference type="ARBA" id="ARBA00031787"/>
    </source>
</evidence>
<comment type="catalytic activity">
    <reaction evidence="1">
        <text>(S)-3-amino-2-methylpropanoate + 2-oxoglutarate = 2-methyl-3-oxopropanoate + L-glutamate</text>
        <dbReference type="Rhea" id="RHEA:13993"/>
        <dbReference type="ChEBI" id="CHEBI:16810"/>
        <dbReference type="ChEBI" id="CHEBI:29985"/>
        <dbReference type="ChEBI" id="CHEBI:57700"/>
        <dbReference type="ChEBI" id="CHEBI:58655"/>
        <dbReference type="EC" id="2.6.1.22"/>
    </reaction>
</comment>
<dbReference type="Gene3D" id="3.40.640.10">
    <property type="entry name" value="Type I PLP-dependent aspartate aminotransferase-like (Major domain)"/>
    <property type="match status" value="1"/>
</dbReference>
<dbReference type="NCBIfam" id="NF004426">
    <property type="entry name" value="PRK05769.1"/>
    <property type="match status" value="1"/>
</dbReference>
<evidence type="ECO:0000256" key="14">
    <source>
        <dbReference type="ARBA" id="ARBA00048021"/>
    </source>
</evidence>
<protein>
    <recommendedName>
        <fullName evidence="12">(S)-3-amino-2-methylpropionate transaminase</fullName>
        <ecNumber evidence="6">2.6.1.19</ecNumber>
        <ecNumber evidence="5">2.6.1.22</ecNumber>
    </recommendedName>
    <alternativeName>
        <fullName evidence="13">GABA aminotransferase</fullName>
    </alternativeName>
    <alternativeName>
        <fullName evidence="11">Gamma-amino-N-butyrate transaminase</fullName>
    </alternativeName>
    <alternativeName>
        <fullName evidence="15">Glutamate:succinic semialdehyde transaminase</fullName>
    </alternativeName>
    <alternativeName>
        <fullName evidence="10">L-AIBAT</fullName>
    </alternativeName>
</protein>
<dbReference type="PANTHER" id="PTHR11986:SF58">
    <property type="entry name" value="LEUCINE_METHIONINE RACEMASE"/>
    <property type="match status" value="1"/>
</dbReference>
<name>A0A934K9B0_9BACT</name>
<dbReference type="AlphaFoldDB" id="A0A934K9B0"/>
<evidence type="ECO:0000256" key="15">
    <source>
        <dbReference type="ARBA" id="ARBA00050054"/>
    </source>
</evidence>
<comment type="pathway">
    <text evidence="3">Amino-acid degradation; 4-aminobutanoate degradation.</text>
</comment>
<dbReference type="CDD" id="cd00610">
    <property type="entry name" value="OAT_like"/>
    <property type="match status" value="1"/>
</dbReference>
<dbReference type="PANTHER" id="PTHR11986">
    <property type="entry name" value="AMINOTRANSFERASE CLASS III"/>
    <property type="match status" value="1"/>
</dbReference>
<evidence type="ECO:0000313" key="17">
    <source>
        <dbReference type="EMBL" id="MBJ7602349.1"/>
    </source>
</evidence>
<evidence type="ECO:0000256" key="1">
    <source>
        <dbReference type="ARBA" id="ARBA00001750"/>
    </source>
</evidence>
<comment type="catalytic activity">
    <reaction evidence="14">
        <text>4-aminobutanoate + 2-oxoglutarate = succinate semialdehyde + L-glutamate</text>
        <dbReference type="Rhea" id="RHEA:23352"/>
        <dbReference type="ChEBI" id="CHEBI:16810"/>
        <dbReference type="ChEBI" id="CHEBI:29985"/>
        <dbReference type="ChEBI" id="CHEBI:57706"/>
        <dbReference type="ChEBI" id="CHEBI:59888"/>
        <dbReference type="EC" id="2.6.1.19"/>
    </reaction>
</comment>
<evidence type="ECO:0000256" key="4">
    <source>
        <dbReference type="ARBA" id="ARBA00008954"/>
    </source>
</evidence>
<dbReference type="GO" id="GO:0034386">
    <property type="term" value="F:4-aminobutyrate:2-oxoglutarate transaminase activity"/>
    <property type="evidence" value="ECO:0007669"/>
    <property type="project" value="UniProtKB-EC"/>
</dbReference>
<dbReference type="EC" id="2.6.1.22" evidence="5"/>
<organism evidence="17 18">
    <name type="scientific">Candidatus Dormiibacter inghamiae</name>
    <dbReference type="NCBI Taxonomy" id="3127013"/>
    <lineage>
        <taxon>Bacteria</taxon>
        <taxon>Bacillati</taxon>
        <taxon>Candidatus Dormiibacterota</taxon>
        <taxon>Candidatus Dormibacteria</taxon>
        <taxon>Candidatus Dormibacterales</taxon>
        <taxon>Candidatus Dormibacteraceae</taxon>
        <taxon>Candidatus Dormiibacter</taxon>
    </lineage>
</organism>
<dbReference type="InterPro" id="IPR050103">
    <property type="entry name" value="Class-III_PLP-dep_AT"/>
</dbReference>
<dbReference type="EMBL" id="JAEKNQ010000019">
    <property type="protein sequence ID" value="MBJ7602349.1"/>
    <property type="molecule type" value="Genomic_DNA"/>
</dbReference>
<reference evidence="17 18" key="1">
    <citation type="submission" date="2020-10" db="EMBL/GenBank/DDBJ databases">
        <title>Ca. Dormibacterota MAGs.</title>
        <authorList>
            <person name="Montgomery K."/>
        </authorList>
    </citation>
    <scope>NUCLEOTIDE SEQUENCE [LARGE SCALE GENOMIC DNA]</scope>
    <source>
        <strain evidence="17">SC8811_S16_3</strain>
    </source>
</reference>
<dbReference type="InterPro" id="IPR015421">
    <property type="entry name" value="PyrdxlP-dep_Trfase_major"/>
</dbReference>
<dbReference type="InterPro" id="IPR049704">
    <property type="entry name" value="Aminotrans_3_PPA_site"/>
</dbReference>
<evidence type="ECO:0000256" key="6">
    <source>
        <dbReference type="ARBA" id="ARBA00012912"/>
    </source>
</evidence>
<evidence type="ECO:0000256" key="5">
    <source>
        <dbReference type="ARBA" id="ARBA00012876"/>
    </source>
</evidence>
<dbReference type="PIRSF" id="PIRSF000521">
    <property type="entry name" value="Transaminase_4ab_Lys_Orn"/>
    <property type="match status" value="1"/>
</dbReference>
<dbReference type="Proteomes" id="UP000620075">
    <property type="component" value="Unassembled WGS sequence"/>
</dbReference>
<keyword evidence="8" id="KW-0808">Transferase</keyword>
<accession>A0A934K9B0</accession>
<dbReference type="GO" id="GO:0047298">
    <property type="term" value="F:(S)-3-amino-2-methylpropionate transaminase activity"/>
    <property type="evidence" value="ECO:0007669"/>
    <property type="project" value="UniProtKB-EC"/>
</dbReference>
<dbReference type="Gene3D" id="3.90.1150.10">
    <property type="entry name" value="Aspartate Aminotransferase, domain 1"/>
    <property type="match status" value="1"/>
</dbReference>
<dbReference type="GO" id="GO:0042802">
    <property type="term" value="F:identical protein binding"/>
    <property type="evidence" value="ECO:0007669"/>
    <property type="project" value="TreeGrafter"/>
</dbReference>
<dbReference type="GO" id="GO:0030170">
    <property type="term" value="F:pyridoxal phosphate binding"/>
    <property type="evidence" value="ECO:0007669"/>
    <property type="project" value="InterPro"/>
</dbReference>
<dbReference type="InterPro" id="IPR015424">
    <property type="entry name" value="PyrdxlP-dep_Trfase"/>
</dbReference>
<evidence type="ECO:0000256" key="10">
    <source>
        <dbReference type="ARBA" id="ARBA00029760"/>
    </source>
</evidence>
<evidence type="ECO:0000256" key="12">
    <source>
        <dbReference type="ARBA" id="ARBA00030857"/>
    </source>
</evidence>